<feature type="region of interest" description="Disordered" evidence="3">
    <location>
        <begin position="1"/>
        <end position="21"/>
    </location>
</feature>
<accession>A0ABZ0YTC5</accession>
<dbReference type="EMBL" id="CP140255">
    <property type="protein sequence ID" value="WQH14537.1"/>
    <property type="molecule type" value="Genomic_DNA"/>
</dbReference>
<organism evidence="5 6">
    <name type="scientific">Vreelandella neptunia</name>
    <dbReference type="NCBI Taxonomy" id="115551"/>
    <lineage>
        <taxon>Bacteria</taxon>
        <taxon>Pseudomonadati</taxon>
        <taxon>Pseudomonadota</taxon>
        <taxon>Gammaproteobacteria</taxon>
        <taxon>Oceanospirillales</taxon>
        <taxon>Halomonadaceae</taxon>
        <taxon>Vreelandella</taxon>
    </lineage>
</organism>
<feature type="domain" description="HTH tetR-type" evidence="4">
    <location>
        <begin position="23"/>
        <end position="83"/>
    </location>
</feature>
<evidence type="ECO:0000313" key="6">
    <source>
        <dbReference type="Proteomes" id="UP001324794"/>
    </source>
</evidence>
<dbReference type="PROSITE" id="PS50977">
    <property type="entry name" value="HTH_TETR_2"/>
    <property type="match status" value="1"/>
</dbReference>
<evidence type="ECO:0000259" key="4">
    <source>
        <dbReference type="PROSITE" id="PS50977"/>
    </source>
</evidence>
<evidence type="ECO:0000256" key="1">
    <source>
        <dbReference type="ARBA" id="ARBA00023125"/>
    </source>
</evidence>
<dbReference type="PRINTS" id="PR00455">
    <property type="entry name" value="HTHTETR"/>
</dbReference>
<dbReference type="RefSeq" id="WP_133730625.1">
    <property type="nucleotide sequence ID" value="NZ_CP140255.1"/>
</dbReference>
<keyword evidence="1 2" id="KW-0238">DNA-binding</keyword>
<dbReference type="Pfam" id="PF17928">
    <property type="entry name" value="TetR_C_22"/>
    <property type="match status" value="1"/>
</dbReference>
<dbReference type="SUPFAM" id="SSF46689">
    <property type="entry name" value="Homeodomain-like"/>
    <property type="match status" value="1"/>
</dbReference>
<evidence type="ECO:0000313" key="5">
    <source>
        <dbReference type="EMBL" id="WQH14537.1"/>
    </source>
</evidence>
<dbReference type="Gene3D" id="1.10.357.10">
    <property type="entry name" value="Tetracycline Repressor, domain 2"/>
    <property type="match status" value="1"/>
</dbReference>
<gene>
    <name evidence="5" type="ORF">SR894_08355</name>
</gene>
<dbReference type="Pfam" id="PF00440">
    <property type="entry name" value="TetR_N"/>
    <property type="match status" value="1"/>
</dbReference>
<evidence type="ECO:0000256" key="3">
    <source>
        <dbReference type="SAM" id="MobiDB-lite"/>
    </source>
</evidence>
<dbReference type="InterPro" id="IPR041674">
    <property type="entry name" value="TetR_C_22"/>
</dbReference>
<name>A0ABZ0YTC5_9GAMM</name>
<proteinExistence type="predicted"/>
<sequence>MAKRKEQILSTQKTRKPVQERGIKRRSEILSAAVQIISETGTTGATAHKIAERANLPASSVYQYFPKPEMIFEVLAEQRASDMIEHLKKEFAGRDFDNWWQMYEIVAKATCEFYRDDPVNARLFLGMDAAIIVRLGAASRLTRFAEWFCEELESRFIVTDLRGMREPLAISVNVFDAALSRSISLYGEIRPQYFDEAKEAVFGYLNARIEPNVKKRVVKAT</sequence>
<feature type="DNA-binding region" description="H-T-H motif" evidence="2">
    <location>
        <begin position="46"/>
        <end position="65"/>
    </location>
</feature>
<dbReference type="Proteomes" id="UP001324794">
    <property type="component" value="Chromosome"/>
</dbReference>
<keyword evidence="6" id="KW-1185">Reference proteome</keyword>
<protein>
    <submittedName>
        <fullName evidence="5">TetR/AcrR family transcriptional regulator</fullName>
    </submittedName>
</protein>
<dbReference type="InterPro" id="IPR009057">
    <property type="entry name" value="Homeodomain-like_sf"/>
</dbReference>
<evidence type="ECO:0000256" key="2">
    <source>
        <dbReference type="PROSITE-ProRule" id="PRU00335"/>
    </source>
</evidence>
<dbReference type="InterPro" id="IPR001647">
    <property type="entry name" value="HTH_TetR"/>
</dbReference>
<reference evidence="5 6" key="1">
    <citation type="submission" date="2023-11" db="EMBL/GenBank/DDBJ databases">
        <title>MicrobeMod: A computational toolkit for identifying prokaryotic methylation and restriction-modification with nanopore sequencing.</title>
        <authorList>
            <person name="Crits-Christoph A."/>
            <person name="Kang S.C."/>
            <person name="Lee H."/>
            <person name="Ostrov N."/>
        </authorList>
    </citation>
    <scope>NUCLEOTIDE SEQUENCE [LARGE SCALE GENOMIC DNA]</scope>
    <source>
        <strain evidence="5 6">ATCC BAA-805</strain>
    </source>
</reference>